<gene>
    <name evidence="1" type="ORF">GOODEAATRI_030868</name>
</gene>
<organism evidence="1 2">
    <name type="scientific">Goodea atripinnis</name>
    <dbReference type="NCBI Taxonomy" id="208336"/>
    <lineage>
        <taxon>Eukaryota</taxon>
        <taxon>Metazoa</taxon>
        <taxon>Chordata</taxon>
        <taxon>Craniata</taxon>
        <taxon>Vertebrata</taxon>
        <taxon>Euteleostomi</taxon>
        <taxon>Actinopterygii</taxon>
        <taxon>Neopterygii</taxon>
        <taxon>Teleostei</taxon>
        <taxon>Neoteleostei</taxon>
        <taxon>Acanthomorphata</taxon>
        <taxon>Ovalentaria</taxon>
        <taxon>Atherinomorphae</taxon>
        <taxon>Cyprinodontiformes</taxon>
        <taxon>Goodeidae</taxon>
        <taxon>Goodea</taxon>
    </lineage>
</organism>
<reference evidence="1 2" key="1">
    <citation type="submission" date="2021-06" db="EMBL/GenBank/DDBJ databases">
        <authorList>
            <person name="Palmer J.M."/>
        </authorList>
    </citation>
    <scope>NUCLEOTIDE SEQUENCE [LARGE SCALE GENOMIC DNA]</scope>
    <source>
        <strain evidence="1 2">GA_2019</strain>
        <tissue evidence="1">Muscle</tissue>
    </source>
</reference>
<dbReference type="EMBL" id="JAHRIO010005024">
    <property type="protein sequence ID" value="MEQ2160176.1"/>
    <property type="molecule type" value="Genomic_DNA"/>
</dbReference>
<evidence type="ECO:0000313" key="1">
    <source>
        <dbReference type="EMBL" id="MEQ2160176.1"/>
    </source>
</evidence>
<protein>
    <submittedName>
        <fullName evidence="1">Uncharacterized protein</fullName>
    </submittedName>
</protein>
<evidence type="ECO:0000313" key="2">
    <source>
        <dbReference type="Proteomes" id="UP001476798"/>
    </source>
</evidence>
<sequence>QLLVTLPQDEHTASWQTLGLGSAAVSVQSSFMCSLFRINAADLESRQHNAIRSRKESTGGLIFHLLNLSCTRQIAQVSCFTPPSPPLRLKTSTEAALECLRIVHLIVLWELVGSSMTTPGWRWA</sequence>
<proteinExistence type="predicted"/>
<keyword evidence="2" id="KW-1185">Reference proteome</keyword>
<dbReference type="Proteomes" id="UP001476798">
    <property type="component" value="Unassembled WGS sequence"/>
</dbReference>
<comment type="caution">
    <text evidence="1">The sequence shown here is derived from an EMBL/GenBank/DDBJ whole genome shotgun (WGS) entry which is preliminary data.</text>
</comment>
<name>A0ABV0MM36_9TELE</name>
<feature type="non-terminal residue" evidence="1">
    <location>
        <position position="1"/>
    </location>
</feature>
<accession>A0ABV0MM36</accession>